<proteinExistence type="predicted"/>
<comment type="caution">
    <text evidence="1">The sequence shown here is derived from an EMBL/GenBank/DDBJ whole genome shotgun (WGS) entry which is preliminary data.</text>
</comment>
<protein>
    <submittedName>
        <fullName evidence="1">DUF3703 domain-containing protein</fullName>
    </submittedName>
</protein>
<dbReference type="EMBL" id="VUOD01000006">
    <property type="protein sequence ID" value="KAA2284546.1"/>
    <property type="molecule type" value="Genomic_DNA"/>
</dbReference>
<reference evidence="1 2" key="1">
    <citation type="submission" date="2019-09" db="EMBL/GenBank/DDBJ databases">
        <title>Arenimonas chukotkensis sp. nov., a bacterium isolated from Chukotka hot spring, Arctic region, Russia.</title>
        <authorList>
            <person name="Zayulina K.S."/>
            <person name="Prokofeva M.I."/>
            <person name="Elcheninov A.G."/>
            <person name="Novikov A."/>
            <person name="Kochetkova T.V."/>
            <person name="Kublanov I.V."/>
        </authorList>
    </citation>
    <scope>NUCLEOTIDE SEQUENCE [LARGE SCALE GENOMIC DNA]</scope>
    <source>
        <strain evidence="1 2">3729k</strain>
    </source>
</reference>
<keyword evidence="2" id="KW-1185">Reference proteome</keyword>
<organism evidence="1 2">
    <name type="scientific">Arenimonas fontis</name>
    <dbReference type="NCBI Taxonomy" id="2608255"/>
    <lineage>
        <taxon>Bacteria</taxon>
        <taxon>Pseudomonadati</taxon>
        <taxon>Pseudomonadota</taxon>
        <taxon>Gammaproteobacteria</taxon>
        <taxon>Lysobacterales</taxon>
        <taxon>Lysobacteraceae</taxon>
        <taxon>Arenimonas</taxon>
    </lineage>
</organism>
<dbReference type="RefSeq" id="WP_149860979.1">
    <property type="nucleotide sequence ID" value="NZ_VUOD01000006.1"/>
</dbReference>
<dbReference type="InterPro" id="IPR022172">
    <property type="entry name" value="DUF3703"/>
</dbReference>
<dbReference type="Proteomes" id="UP000322165">
    <property type="component" value="Unassembled WGS sequence"/>
</dbReference>
<evidence type="ECO:0000313" key="2">
    <source>
        <dbReference type="Proteomes" id="UP000322165"/>
    </source>
</evidence>
<name>A0A5B2Z8M3_9GAMM</name>
<evidence type="ECO:0000313" key="1">
    <source>
        <dbReference type="EMBL" id="KAA2284546.1"/>
    </source>
</evidence>
<dbReference type="Pfam" id="PF12487">
    <property type="entry name" value="DUF3703"/>
    <property type="match status" value="1"/>
</dbReference>
<gene>
    <name evidence="1" type="ORF">F0415_09495</name>
</gene>
<sequence length="114" mass="12733">MTRLDQAFAQEWDLAQAARRGGDLERAFHHLERAHILGQRRTWLHVKSHLAMLQIGWQRRDGREIRGQAARIVAAALFSRLWVPVGNTGGANVPATQPMPVPPDLQAVIDEQGA</sequence>
<reference evidence="1 2" key="2">
    <citation type="submission" date="2019-09" db="EMBL/GenBank/DDBJ databases">
        <authorList>
            <person name="Mazur A."/>
        </authorList>
    </citation>
    <scope>NUCLEOTIDE SEQUENCE [LARGE SCALE GENOMIC DNA]</scope>
    <source>
        <strain evidence="1 2">3729k</strain>
    </source>
</reference>
<dbReference type="AlphaFoldDB" id="A0A5B2Z8M3"/>
<accession>A0A5B2Z8M3</accession>